<evidence type="ECO:0000313" key="1">
    <source>
        <dbReference type="EMBL" id="KAJ8675736.1"/>
    </source>
</evidence>
<evidence type="ECO:0000313" key="2">
    <source>
        <dbReference type="Proteomes" id="UP001239111"/>
    </source>
</evidence>
<protein>
    <submittedName>
        <fullName evidence="1">Uncharacterized protein</fullName>
    </submittedName>
</protein>
<accession>A0ACC2NY60</accession>
<comment type="caution">
    <text evidence="1">The sequence shown here is derived from an EMBL/GenBank/DDBJ whole genome shotgun (WGS) entry which is preliminary data.</text>
</comment>
<dbReference type="Proteomes" id="UP001239111">
    <property type="component" value="Chromosome 2"/>
</dbReference>
<name>A0ACC2NY60_9HYME</name>
<dbReference type="EMBL" id="CM056742">
    <property type="protein sequence ID" value="KAJ8675736.1"/>
    <property type="molecule type" value="Genomic_DNA"/>
</dbReference>
<sequence length="1630" mass="182466">MVRLLDSHQMHMKPDVSCFLSIPSGHTHNELCFQSQNLGVLIDYKSRPNDKRRIVTQKNFEMRESGKHRHRPRSRLGLVRRTSSGRELLSQDSDTTVDGFLGSSTPHHSGRIRKQAPKLNNVLKVQLVRLESICSDYNELPAGAIEQFTEDYMSNLFTSKSTRGTWQTPINYHQLRLDRDAQDAQSSVSDNGDNDDGNDYDASDSERLYLVTDPEPKDRQTLNEESSKTIDTEMAEGASPSKSRKTPTKKKTMPKKSPFENLIKALRQQEENAAVRKELPEDEPQSTESLVNEHKSPEKVMVNGNSPEKVMVNGNVFLACQNCNKIFTGKHLFDKHQQEAHRDVLESEADVSTEGASSIAPSASSLATSATSGSTASKKDGKQAKKDKKRKILRPFVSDTKCTICAAEFESKDALFHHIMKHNGEELNQAYETEKKKLEERRKSAEERRKSAATSDASSDESDSDDKTKKAKKNKPVKRKSTDSLRSSVEIEILEERRPDQEDRPSNAGAVLISNMPGLPPHPQSAEPTQNEAMANIQLAPVEQRPVVICACHANESTNQDLQIEMVLTCKVCHVVFRRRECFEVHFRSSPDCRQFRTNNENTKVPRLFCSGCPLILDSLVLMRAHLEHHAQSNSQGTVTFMCNICKVAFFGVGTIFYQHWYSHAKSPDFVASRYSFPKLSIVSVLEENYALLPNNKSRDGYFYIAEHVCRTCRLPFSSEPELTRHQEQPCQSLTAAQQPADPSDPNAPQFFKLICDLCKKYYVSKESFDRHCLERKHLKTQLVKCSRVPIGINEAAFVCGLCRAAKNNIIDMNEHWRRIHSPTMELYTCKTCNMVPTSDPMNYTYERFERHCKAVHKNELVNCLVYYVTARYHCAKCKYGFENERTLNEHKLMHARQQTQKGSGGSKAGKSTQLPNGASVVIPPQTPTMWVAEDQVQADGGRRVFPIYHNGNVGTVNSNINGIVNGVVNGIVNGQVSQNDSATVTSMPSNGVLVQSAPGAVALNQVNGIALQASTESPQIIRAPISNSAANNKMLRTMLINNANQQLQQNTTQQVETIDLDSRSNSPILDSANGPAVTTNPIPLPTLIPISSASIQTSNSAPKQSYMTSVNPEFDSMIGSEVTQSGDNASTSNAATNDALNLSESTSTIQPFEIVLLNDDASDNSNGIDVLASDETNAEVSIPKPQPVEQPPPQPRRESSETKSFLRVRSVAELQSIKIHECKICDLSFEKLEVYEQHMIQHQSVQEPQQLQQPLIPPSQPLQQTHQQQYRQLNGTDPPTQIIQPNVTLNRNSTTADLIRHLRRNINNAKYNSLQRVNMSKETRWYNTANGTNTPSPPVPSVPQRNLPQLVPRRSTEKPVSQLDRRAPPPPYQANAAQANRSGAIHLPERSNATPNSSKRPSGAATRIPQSLPSFESFRQAVSCSFRTTSPYMLQTHEFSHQARSQNSSASPNQISTIQSKVQQMQLQQQAQPYQQQFQQTQSQQLQQQPLLQQSLVQNQYQQQLQNRAPIKQHVAVSQMPTRPATSVNRAVPQMVPENQYHPCNQCGLVCNSQAELVQHVTVTHTATETAPMCCFVCDYCPSPILFDSETALRKHMNHRHNYPCDICNSRYPSKEDLSLHQEVHSRNT</sequence>
<gene>
    <name evidence="1" type="ORF">QAD02_011522</name>
</gene>
<proteinExistence type="predicted"/>
<keyword evidence="2" id="KW-1185">Reference proteome</keyword>
<reference evidence="1" key="1">
    <citation type="submission" date="2023-04" db="EMBL/GenBank/DDBJ databases">
        <title>A chromosome-level genome assembly of the parasitoid wasp Eretmocerus hayati.</title>
        <authorList>
            <person name="Zhong Y."/>
            <person name="Liu S."/>
            <person name="Liu Y."/>
        </authorList>
    </citation>
    <scope>NUCLEOTIDE SEQUENCE</scope>
    <source>
        <strain evidence="1">ZJU_SS_LIU_2023</strain>
    </source>
</reference>
<organism evidence="1 2">
    <name type="scientific">Eretmocerus hayati</name>
    <dbReference type="NCBI Taxonomy" id="131215"/>
    <lineage>
        <taxon>Eukaryota</taxon>
        <taxon>Metazoa</taxon>
        <taxon>Ecdysozoa</taxon>
        <taxon>Arthropoda</taxon>
        <taxon>Hexapoda</taxon>
        <taxon>Insecta</taxon>
        <taxon>Pterygota</taxon>
        <taxon>Neoptera</taxon>
        <taxon>Endopterygota</taxon>
        <taxon>Hymenoptera</taxon>
        <taxon>Apocrita</taxon>
        <taxon>Proctotrupomorpha</taxon>
        <taxon>Chalcidoidea</taxon>
        <taxon>Aphelinidae</taxon>
        <taxon>Aphelininae</taxon>
        <taxon>Eretmocerus</taxon>
    </lineage>
</organism>